<name>Q0RQR3_FRAAA</name>
<dbReference type="Proteomes" id="UP000000657">
    <property type="component" value="Chromosome"/>
</dbReference>
<evidence type="ECO:0000259" key="6">
    <source>
        <dbReference type="Pfam" id="PF13382"/>
    </source>
</evidence>
<dbReference type="SUPFAM" id="SSF51338">
    <property type="entry name" value="Composite domain of metallo-dependent hydrolases"/>
    <property type="match status" value="1"/>
</dbReference>
<accession>Q0RQR3</accession>
<dbReference type="AlphaFoldDB" id="Q0RQR3"/>
<evidence type="ECO:0000256" key="2">
    <source>
        <dbReference type="ARBA" id="ARBA00012782"/>
    </source>
</evidence>
<dbReference type="EC" id="3.5.4.2" evidence="2"/>
<dbReference type="eggNOG" id="COG1001">
    <property type="taxonomic scope" value="Bacteria"/>
</dbReference>
<dbReference type="GO" id="GO:0000034">
    <property type="term" value="F:adenine deaminase activity"/>
    <property type="evidence" value="ECO:0007669"/>
    <property type="project" value="UniProtKB-EC"/>
</dbReference>
<evidence type="ECO:0000259" key="5">
    <source>
        <dbReference type="Pfam" id="PF01979"/>
    </source>
</evidence>
<dbReference type="EMBL" id="CT573213">
    <property type="protein sequence ID" value="CAJ60110.1"/>
    <property type="molecule type" value="Genomic_DNA"/>
</dbReference>
<protein>
    <recommendedName>
        <fullName evidence="2">adenine deaminase</fullName>
        <ecNumber evidence="2">3.5.4.2</ecNumber>
    </recommendedName>
</protein>
<sequence>MRRRRRPADEGLPLNVECTSLGPRLMAAHGRVVRPTRMVSAGSATYPRAPARTESPVVIPRLDRHEPAPEPAGPIGRLPVTGADRLPPSAAELARLRRVADGEEDADLIVRGGLVVVVHDGTVVSRDILIVGRYIAAVTRPGMLSGRRSLDAAGRYVVPAYVDAGLRVEETLLSAGELARLLIPRGTVTLLSDPAALLALGGARGSELATGSATPLRVLLRSGGVLPADADLTLAASPPPIAPVTGPGAIPPTSPTTTSVVEVSPAPPGAGVSGLSALGAGPVADAAGLRWALDYPSPARYRTVTELATHGHLDHDVRLAVGQGMGPIDAIRHATLLPARSYGLDSALGSIAPARLADLQVVTTLAGTAPPDVVVAGGRIAAEHGRPLFDNHDVAPAWAVGRIRLPANLHAGSFAGPGLSRAGRQDVSVAAVSIDVPREPAAHPVAGGSGRSPLGGAGPEPVTTTARRHGVRTVRVQPTVHGGYAVADPTRDLHKVAVFERDGGGAPIDVGLIRGCGLTRGALGVSTLHAPGHVVVVGARDDDMLTAARAVEGMGGGFVVVDQGWVRAACPLPLLGLMSDAPWEAVLGELAAVDTAAADLGCRLPFPLRTLATLGRLLYTRP</sequence>
<feature type="domain" description="Adenine deaminase C-terminal" evidence="6">
    <location>
        <begin position="474"/>
        <end position="614"/>
    </location>
</feature>
<feature type="domain" description="Amidohydrolase-related" evidence="5">
    <location>
        <begin position="317"/>
        <end position="380"/>
    </location>
</feature>
<dbReference type="InterPro" id="IPR026912">
    <property type="entry name" value="Adenine_deam_C"/>
</dbReference>
<dbReference type="Gene3D" id="2.30.40.10">
    <property type="entry name" value="Urease, subunit C, domain 1"/>
    <property type="match status" value="1"/>
</dbReference>
<evidence type="ECO:0000313" key="8">
    <source>
        <dbReference type="Proteomes" id="UP000000657"/>
    </source>
</evidence>
<dbReference type="InterPro" id="IPR011059">
    <property type="entry name" value="Metal-dep_hydrolase_composite"/>
</dbReference>
<comment type="similarity">
    <text evidence="1">Belongs to the metallo-dependent hydrolases superfamily. Adenine deaminase family.</text>
</comment>
<evidence type="ECO:0000256" key="3">
    <source>
        <dbReference type="ARBA" id="ARBA00047720"/>
    </source>
</evidence>
<dbReference type="Gene3D" id="3.20.20.140">
    <property type="entry name" value="Metal-dependent hydrolases"/>
    <property type="match status" value="1"/>
</dbReference>
<dbReference type="Pfam" id="PF01979">
    <property type="entry name" value="Amidohydro_1"/>
    <property type="match status" value="1"/>
</dbReference>
<dbReference type="Pfam" id="PF13382">
    <property type="entry name" value="Adenine_deam_C"/>
    <property type="match status" value="1"/>
</dbReference>
<gene>
    <name evidence="7" type="ordered locus">FRAAL1454</name>
</gene>
<reference evidence="7 8" key="1">
    <citation type="journal article" date="2007" name="Genome Res.">
        <title>Genome characteristics of facultatively symbiotic Frankia sp. strains reflect host range and host plant biogeography.</title>
        <authorList>
            <person name="Normand P."/>
            <person name="Lapierre P."/>
            <person name="Tisa L.S."/>
            <person name="Gogarten J.P."/>
            <person name="Alloisio N."/>
            <person name="Bagnarol E."/>
            <person name="Bassi C.A."/>
            <person name="Berry A.M."/>
            <person name="Bickhart D.M."/>
            <person name="Choisne N."/>
            <person name="Couloux A."/>
            <person name="Cournoyer B."/>
            <person name="Cruveiller S."/>
            <person name="Daubin V."/>
            <person name="Demange N."/>
            <person name="Francino M.P."/>
            <person name="Goltsman E."/>
            <person name="Huang Y."/>
            <person name="Kopp O.R."/>
            <person name="Labarre L."/>
            <person name="Lapidus A."/>
            <person name="Lavire C."/>
            <person name="Marechal J."/>
            <person name="Martinez M."/>
            <person name="Mastronunzio J.E."/>
            <person name="Mullin B.C."/>
            <person name="Niemann J."/>
            <person name="Pujic P."/>
            <person name="Rawnsley T."/>
            <person name="Rouy Z."/>
            <person name="Schenowitz C."/>
            <person name="Sellstedt A."/>
            <person name="Tavares F."/>
            <person name="Tomkins J.P."/>
            <person name="Vallenet D."/>
            <person name="Valverde C."/>
            <person name="Wall L.G."/>
            <person name="Wang Y."/>
            <person name="Medigue C."/>
            <person name="Benson D.R."/>
        </authorList>
    </citation>
    <scope>NUCLEOTIDE SEQUENCE [LARGE SCALE GENOMIC DNA]</scope>
    <source>
        <strain evidence="8">DSM 45986 / CECT 9034 / ACN14a</strain>
    </source>
</reference>
<dbReference type="STRING" id="326424.FRAAL1454"/>
<feature type="region of interest" description="Disordered" evidence="4">
    <location>
        <begin position="440"/>
        <end position="465"/>
    </location>
</feature>
<evidence type="ECO:0000313" key="7">
    <source>
        <dbReference type="EMBL" id="CAJ60110.1"/>
    </source>
</evidence>
<feature type="compositionally biased region" description="Gly residues" evidence="4">
    <location>
        <begin position="447"/>
        <end position="458"/>
    </location>
</feature>
<dbReference type="HOGENOM" id="CLU_027935_0_0_11"/>
<organism evidence="7 8">
    <name type="scientific">Frankia alni (strain DSM 45986 / CECT 9034 / ACN14a)</name>
    <dbReference type="NCBI Taxonomy" id="326424"/>
    <lineage>
        <taxon>Bacteria</taxon>
        <taxon>Bacillati</taxon>
        <taxon>Actinomycetota</taxon>
        <taxon>Actinomycetes</taxon>
        <taxon>Frankiales</taxon>
        <taxon>Frankiaceae</taxon>
        <taxon>Frankia</taxon>
    </lineage>
</organism>
<evidence type="ECO:0000256" key="1">
    <source>
        <dbReference type="ARBA" id="ARBA00006773"/>
    </source>
</evidence>
<keyword evidence="8" id="KW-1185">Reference proteome</keyword>
<evidence type="ECO:0000256" key="4">
    <source>
        <dbReference type="SAM" id="MobiDB-lite"/>
    </source>
</evidence>
<dbReference type="KEGG" id="fal:FRAAL1454"/>
<dbReference type="InterPro" id="IPR006680">
    <property type="entry name" value="Amidohydro-rel"/>
</dbReference>
<comment type="catalytic activity">
    <reaction evidence="3">
        <text>adenine + H2O + H(+) = hypoxanthine + NH4(+)</text>
        <dbReference type="Rhea" id="RHEA:23688"/>
        <dbReference type="ChEBI" id="CHEBI:15377"/>
        <dbReference type="ChEBI" id="CHEBI:15378"/>
        <dbReference type="ChEBI" id="CHEBI:16708"/>
        <dbReference type="ChEBI" id="CHEBI:17368"/>
        <dbReference type="ChEBI" id="CHEBI:28938"/>
        <dbReference type="EC" id="3.5.4.2"/>
    </reaction>
</comment>
<keyword evidence="7" id="KW-0378">Hydrolase</keyword>
<proteinExistence type="inferred from homology"/>